<keyword evidence="3" id="KW-1185">Reference proteome</keyword>
<accession>A0A2T0WPK3</accession>
<protein>
    <submittedName>
        <fullName evidence="2">Uncharacterized protein</fullName>
    </submittedName>
</protein>
<keyword evidence="1" id="KW-1133">Transmembrane helix</keyword>
<evidence type="ECO:0000313" key="3">
    <source>
        <dbReference type="Proteomes" id="UP000238157"/>
    </source>
</evidence>
<comment type="caution">
    <text evidence="2">The sequence shown here is derived from an EMBL/GenBank/DDBJ whole genome shotgun (WGS) entry which is preliminary data.</text>
</comment>
<dbReference type="AlphaFoldDB" id="A0A2T0WPK3"/>
<evidence type="ECO:0000313" key="2">
    <source>
        <dbReference type="EMBL" id="PRY88633.1"/>
    </source>
</evidence>
<gene>
    <name evidence="2" type="ORF">CLW00_104284</name>
</gene>
<keyword evidence="1" id="KW-0812">Transmembrane</keyword>
<feature type="transmembrane region" description="Helical" evidence="1">
    <location>
        <begin position="12"/>
        <end position="32"/>
    </location>
</feature>
<reference evidence="2 3" key="1">
    <citation type="submission" date="2018-03" db="EMBL/GenBank/DDBJ databases">
        <title>Genomic Encyclopedia of Archaeal and Bacterial Type Strains, Phase II (KMG-II): from individual species to whole genera.</title>
        <authorList>
            <person name="Goeker M."/>
        </authorList>
    </citation>
    <scope>NUCLEOTIDE SEQUENCE [LARGE SCALE GENOMIC DNA]</scope>
    <source>
        <strain evidence="2 3">DSM 27929</strain>
    </source>
</reference>
<evidence type="ECO:0000256" key="1">
    <source>
        <dbReference type="SAM" id="Phobius"/>
    </source>
</evidence>
<keyword evidence="1" id="KW-0472">Membrane</keyword>
<dbReference type="Proteomes" id="UP000238157">
    <property type="component" value="Unassembled WGS sequence"/>
</dbReference>
<dbReference type="EMBL" id="PVTR01000004">
    <property type="protein sequence ID" value="PRY88633.1"/>
    <property type="molecule type" value="Genomic_DNA"/>
</dbReference>
<proteinExistence type="predicted"/>
<organism evidence="2 3">
    <name type="scientific">Mongoliibacter ruber</name>
    <dbReference type="NCBI Taxonomy" id="1750599"/>
    <lineage>
        <taxon>Bacteria</taxon>
        <taxon>Pseudomonadati</taxon>
        <taxon>Bacteroidota</taxon>
        <taxon>Cytophagia</taxon>
        <taxon>Cytophagales</taxon>
        <taxon>Cyclobacteriaceae</taxon>
        <taxon>Mongoliibacter</taxon>
    </lineage>
</organism>
<name>A0A2T0WPK3_9BACT</name>
<sequence length="181" mass="20759">MTSSIMFEIDIPSILIAAAAILAFIAPFYIQYLRVKKTRLRKALTLNKFLEENSLWINDFDFWRGFYYMGIDSSQMKLVYATGSEQFSNDIIDLKDINYAKIRESSRILGEKESKRKVIDQLTLELIDASGNVRHILEFYDGEKYSDLLGETVLAKKWQDQVNSVLKKSRGSNSNPLLAVA</sequence>